<name>A0A9P0KLN2_ACAOB</name>
<sequence length="174" mass="20000">MLSLDRHTTSSPEVEIELAKHIGKLEERFFGVTICDFRQFAFQKTVRNDTTHRVNISKEMAGKGWYYSSLNRHPKLSLRLPEKISMARATRFNQKNVNKFFDILVECVDENGFTAQTIYNVDQSGISTVRKRNQKIIVSKAKHQVGGIKSGERDVNTVSFVPVLPVKLYTHDHF</sequence>
<evidence type="ECO:0000313" key="2">
    <source>
        <dbReference type="Proteomes" id="UP001152888"/>
    </source>
</evidence>
<accession>A0A9P0KLN2</accession>
<protein>
    <recommendedName>
        <fullName evidence="3">Transposase</fullName>
    </recommendedName>
</protein>
<dbReference type="EMBL" id="CAKOFQ010006859">
    <property type="protein sequence ID" value="CAH1977462.1"/>
    <property type="molecule type" value="Genomic_DNA"/>
</dbReference>
<proteinExistence type="predicted"/>
<gene>
    <name evidence="1" type="ORF">ACAOBT_LOCUS12672</name>
</gene>
<organism evidence="1 2">
    <name type="scientific">Acanthoscelides obtectus</name>
    <name type="common">Bean weevil</name>
    <name type="synonym">Bruchus obtectus</name>
    <dbReference type="NCBI Taxonomy" id="200917"/>
    <lineage>
        <taxon>Eukaryota</taxon>
        <taxon>Metazoa</taxon>
        <taxon>Ecdysozoa</taxon>
        <taxon>Arthropoda</taxon>
        <taxon>Hexapoda</taxon>
        <taxon>Insecta</taxon>
        <taxon>Pterygota</taxon>
        <taxon>Neoptera</taxon>
        <taxon>Endopterygota</taxon>
        <taxon>Coleoptera</taxon>
        <taxon>Polyphaga</taxon>
        <taxon>Cucujiformia</taxon>
        <taxon>Chrysomeloidea</taxon>
        <taxon>Chrysomelidae</taxon>
        <taxon>Bruchinae</taxon>
        <taxon>Bruchini</taxon>
        <taxon>Acanthoscelides</taxon>
    </lineage>
</organism>
<comment type="caution">
    <text evidence="1">The sequence shown here is derived from an EMBL/GenBank/DDBJ whole genome shotgun (WGS) entry which is preliminary data.</text>
</comment>
<evidence type="ECO:0000313" key="1">
    <source>
        <dbReference type="EMBL" id="CAH1977462.1"/>
    </source>
</evidence>
<dbReference type="OrthoDB" id="6754464at2759"/>
<reference evidence="1" key="1">
    <citation type="submission" date="2022-03" db="EMBL/GenBank/DDBJ databases">
        <authorList>
            <person name="Sayadi A."/>
        </authorList>
    </citation>
    <scope>NUCLEOTIDE SEQUENCE</scope>
</reference>
<evidence type="ECO:0008006" key="3">
    <source>
        <dbReference type="Google" id="ProtNLM"/>
    </source>
</evidence>
<dbReference type="AlphaFoldDB" id="A0A9P0KLN2"/>
<dbReference type="Proteomes" id="UP001152888">
    <property type="component" value="Unassembled WGS sequence"/>
</dbReference>
<keyword evidence="2" id="KW-1185">Reference proteome</keyword>